<protein>
    <submittedName>
        <fullName evidence="1">Uncharacterized protein</fullName>
    </submittedName>
</protein>
<geneLocation type="plasmid" evidence="1 2">
    <name>pPSED02</name>
</geneLocation>
<keyword evidence="2" id="KW-1185">Reference proteome</keyword>
<organism evidence="1">
    <name type="scientific">Pseudonocardia dioxanivorans (strain ATCC 55486 / DSM 44775 / JCM 13855 / CB1190)</name>
    <dbReference type="NCBI Taxonomy" id="675635"/>
    <lineage>
        <taxon>Bacteria</taxon>
        <taxon>Bacillati</taxon>
        <taxon>Actinomycetota</taxon>
        <taxon>Actinomycetes</taxon>
        <taxon>Pseudonocardiales</taxon>
        <taxon>Pseudonocardiaceae</taxon>
        <taxon>Pseudonocardia</taxon>
    </lineage>
</organism>
<proteinExistence type="predicted"/>
<evidence type="ECO:0000313" key="2">
    <source>
        <dbReference type="Proteomes" id="UP000007809"/>
    </source>
</evidence>
<dbReference type="EMBL" id="CP002595">
    <property type="protein sequence ID" value="AEA28966.1"/>
    <property type="molecule type" value="Genomic_DNA"/>
</dbReference>
<dbReference type="AlphaFoldDB" id="F2L6Z3"/>
<gene>
    <name evidence="1" type="ORF">Psed_6898</name>
</gene>
<name>F2L6Z3_PSEUX</name>
<accession>F2L6Z3</accession>
<keyword evidence="1" id="KW-0614">Plasmid</keyword>
<sequence>MDGVRGGGGLRLGRDAVRRDAGVDVRHRLSGTTEQEVQPELVVGWIGPSTSAAGHGALRFCSL</sequence>
<dbReference type="Proteomes" id="UP000007809">
    <property type="component" value="Plasmid pPSED02"/>
</dbReference>
<dbReference type="RefSeq" id="WP_014682998.1">
    <property type="nucleotide sequence ID" value="NC_017772.1"/>
</dbReference>
<reference evidence="1" key="1">
    <citation type="journal article" date="2011" name="J. Bacteriol.">
        <title>Genome sequence of the 1,4-dioxane-degrading Pseudonocardia dioxanivorans strain CB1190.</title>
        <authorList>
            <person name="Sales C.M."/>
            <person name="Mahendra S."/>
            <person name="Grostern A."/>
            <person name="Parales R.E."/>
            <person name="Goodwin L.A."/>
            <person name="Woyke T."/>
            <person name="Nolan M."/>
            <person name="Lapidus A."/>
            <person name="Chertkov O."/>
            <person name="Ovchinnikova G."/>
            <person name="Sczyrba A."/>
            <person name="Alvarez-Cohen L."/>
        </authorList>
    </citation>
    <scope>NUCLEOTIDE SEQUENCE</scope>
    <source>
        <strain evidence="1">CB1190</strain>
    </source>
</reference>
<evidence type="ECO:0000313" key="1">
    <source>
        <dbReference type="EMBL" id="AEA28966.1"/>
    </source>
</evidence>